<dbReference type="Gene3D" id="3.40.309.10">
    <property type="entry name" value="Aldehyde Dehydrogenase, Chain A, domain 2"/>
    <property type="match status" value="1"/>
</dbReference>
<dbReference type="SUPFAM" id="SSF53720">
    <property type="entry name" value="ALDH-like"/>
    <property type="match status" value="1"/>
</dbReference>
<dbReference type="EMBL" id="FXUI01000017">
    <property type="protein sequence ID" value="SMP81369.1"/>
    <property type="molecule type" value="Genomic_DNA"/>
</dbReference>
<keyword evidence="6" id="KW-1185">Reference proteome</keyword>
<dbReference type="Gene3D" id="3.40.605.10">
    <property type="entry name" value="Aldehyde Dehydrogenase, Chain A, domain 1"/>
    <property type="match status" value="1"/>
</dbReference>
<dbReference type="PANTHER" id="PTHR11699">
    <property type="entry name" value="ALDEHYDE DEHYDROGENASE-RELATED"/>
    <property type="match status" value="1"/>
</dbReference>
<evidence type="ECO:0000256" key="2">
    <source>
        <dbReference type="PROSITE-ProRule" id="PRU10007"/>
    </source>
</evidence>
<accession>A0ABY1QVG5</accession>
<sequence>MAMKRARRSPATRGVDKITFTGSTAVGKKIVEYSLGDMKRVTLELGGKSPRIVFDDADLDQVGLGAVLAMFFNSGQICFAAIRLFVQDSVYDKVVDAAITGLTHHGISVDDIHYDKFTDSRDQ</sequence>
<feature type="active site" evidence="2">
    <location>
        <position position="44"/>
    </location>
</feature>
<dbReference type="Pfam" id="PF00171">
    <property type="entry name" value="Aldedh"/>
    <property type="match status" value="1"/>
</dbReference>
<evidence type="ECO:0000313" key="6">
    <source>
        <dbReference type="Proteomes" id="UP001157910"/>
    </source>
</evidence>
<protein>
    <submittedName>
        <fullName evidence="5">Aldehyde dehydrogenase family protein</fullName>
    </submittedName>
</protein>
<evidence type="ECO:0000313" key="5">
    <source>
        <dbReference type="EMBL" id="SMP81369.1"/>
    </source>
</evidence>
<reference evidence="5 6" key="1">
    <citation type="submission" date="2017-05" db="EMBL/GenBank/DDBJ databases">
        <authorList>
            <person name="Varghese N."/>
            <person name="Submissions S."/>
        </authorList>
    </citation>
    <scope>NUCLEOTIDE SEQUENCE [LARGE SCALE GENOMIC DNA]</scope>
    <source>
        <strain evidence="5 6">SM16</strain>
    </source>
</reference>
<evidence type="ECO:0000259" key="4">
    <source>
        <dbReference type="Pfam" id="PF00171"/>
    </source>
</evidence>
<organism evidence="5 6">
    <name type="scientific">Novosphingobium panipatense</name>
    <dbReference type="NCBI Taxonomy" id="428991"/>
    <lineage>
        <taxon>Bacteria</taxon>
        <taxon>Pseudomonadati</taxon>
        <taxon>Pseudomonadota</taxon>
        <taxon>Alphaproteobacteria</taxon>
        <taxon>Sphingomonadales</taxon>
        <taxon>Sphingomonadaceae</taxon>
        <taxon>Novosphingobium</taxon>
    </lineage>
</organism>
<evidence type="ECO:0000256" key="1">
    <source>
        <dbReference type="ARBA" id="ARBA00023002"/>
    </source>
</evidence>
<keyword evidence="1 3" id="KW-0560">Oxidoreductase</keyword>
<comment type="caution">
    <text evidence="5">The sequence shown here is derived from an EMBL/GenBank/DDBJ whole genome shotgun (WGS) entry which is preliminary data.</text>
</comment>
<dbReference type="InterPro" id="IPR016163">
    <property type="entry name" value="Ald_DH_C"/>
</dbReference>
<dbReference type="InterPro" id="IPR015590">
    <property type="entry name" value="Aldehyde_DH_dom"/>
</dbReference>
<dbReference type="InterPro" id="IPR029510">
    <property type="entry name" value="Ald_DH_CS_GLU"/>
</dbReference>
<dbReference type="InterPro" id="IPR016161">
    <property type="entry name" value="Ald_DH/histidinol_DH"/>
</dbReference>
<gene>
    <name evidence="5" type="ORF">SAMN06296065_11724</name>
</gene>
<name>A0ABY1QVG5_9SPHN</name>
<dbReference type="PROSITE" id="PS00687">
    <property type="entry name" value="ALDEHYDE_DEHYDR_GLU"/>
    <property type="match status" value="1"/>
</dbReference>
<dbReference type="Proteomes" id="UP001157910">
    <property type="component" value="Unassembled WGS sequence"/>
</dbReference>
<comment type="similarity">
    <text evidence="3">Belongs to the aldehyde dehydrogenase family.</text>
</comment>
<evidence type="ECO:0000256" key="3">
    <source>
        <dbReference type="RuleBase" id="RU003345"/>
    </source>
</evidence>
<proteinExistence type="inferred from homology"/>
<feature type="domain" description="Aldehyde dehydrogenase" evidence="4">
    <location>
        <begin position="13"/>
        <end position="99"/>
    </location>
</feature>
<dbReference type="InterPro" id="IPR016162">
    <property type="entry name" value="Ald_DH_N"/>
</dbReference>